<dbReference type="Proteomes" id="UP000000366">
    <property type="component" value="Chromosome"/>
</dbReference>
<name>A2SLT7_METPP</name>
<dbReference type="AlphaFoldDB" id="A2SLT7"/>
<dbReference type="KEGG" id="mpt:Mpe_A3573"/>
<dbReference type="RefSeq" id="WP_011831146.1">
    <property type="nucleotide sequence ID" value="NC_008825.1"/>
</dbReference>
<proteinExistence type="predicted"/>
<dbReference type="eggNOG" id="COG3266">
    <property type="taxonomic scope" value="Bacteria"/>
</dbReference>
<gene>
    <name evidence="2" type="ordered locus">Mpe_A3573</name>
</gene>
<evidence type="ECO:0000256" key="1">
    <source>
        <dbReference type="SAM" id="MobiDB-lite"/>
    </source>
</evidence>
<protein>
    <submittedName>
        <fullName evidence="2">Putative proline-rich protein</fullName>
    </submittedName>
</protein>
<feature type="region of interest" description="Disordered" evidence="1">
    <location>
        <begin position="71"/>
        <end position="90"/>
    </location>
</feature>
<dbReference type="EMBL" id="CP000555">
    <property type="protein sequence ID" value="ABM96526.1"/>
    <property type="molecule type" value="Genomic_DNA"/>
</dbReference>
<dbReference type="HOGENOM" id="CLU_1668103_0_0_4"/>
<accession>A2SLT7</accession>
<organism evidence="2 3">
    <name type="scientific">Methylibium petroleiphilum (strain ATCC BAA-1232 / LMG 22953 / PM1)</name>
    <dbReference type="NCBI Taxonomy" id="420662"/>
    <lineage>
        <taxon>Bacteria</taxon>
        <taxon>Pseudomonadati</taxon>
        <taxon>Pseudomonadota</taxon>
        <taxon>Betaproteobacteria</taxon>
        <taxon>Burkholderiales</taxon>
        <taxon>Sphaerotilaceae</taxon>
        <taxon>Methylibium</taxon>
    </lineage>
</organism>
<evidence type="ECO:0000313" key="3">
    <source>
        <dbReference type="Proteomes" id="UP000000366"/>
    </source>
</evidence>
<sequence length="168" mass="17541">MADRYTKTETGRAEIRARVHALTRTARNLLLIIDPSRDGANWVSMVQGASAADLQTLVDAGLVSPLGGPSVAPSLPPAEPAPSAATATATGPGALEASSLSYSDLYDLLPSLAKQHLGLMKGYRFVLAIEKADGLVGLQSVARDLLTEIERAKGTAVARSARRALLLP</sequence>
<feature type="compositionally biased region" description="Low complexity" evidence="1">
    <location>
        <begin position="81"/>
        <end position="90"/>
    </location>
</feature>
<keyword evidence="3" id="KW-1185">Reference proteome</keyword>
<dbReference type="STRING" id="420662.Mpe_A3573"/>
<evidence type="ECO:0000313" key="2">
    <source>
        <dbReference type="EMBL" id="ABM96526.1"/>
    </source>
</evidence>
<reference evidence="2 3" key="1">
    <citation type="journal article" date="2007" name="J. Bacteriol.">
        <title>Whole-genome analysis of the methyl tert-butyl ether-degrading beta-proteobacterium Methylibium petroleiphilum PM1.</title>
        <authorList>
            <person name="Kane S.R."/>
            <person name="Chakicherla A.Y."/>
            <person name="Chain P.S.G."/>
            <person name="Schmidt R."/>
            <person name="Shin M.W."/>
            <person name="Legler T.C."/>
            <person name="Scow K.M."/>
            <person name="Larimer F.W."/>
            <person name="Lucas S.M."/>
            <person name="Richardson P.M."/>
            <person name="Hristova K.R."/>
        </authorList>
    </citation>
    <scope>NUCLEOTIDE SEQUENCE [LARGE SCALE GENOMIC DNA]</scope>
    <source>
        <strain evidence="3">ATCC BAA-1232 / LMG 22953 / PM1</strain>
    </source>
</reference>